<dbReference type="InterPro" id="IPR001054">
    <property type="entry name" value="A/G_cyclase"/>
</dbReference>
<dbReference type="Gene3D" id="3.30.70.1230">
    <property type="entry name" value="Nucleotide cyclase"/>
    <property type="match status" value="1"/>
</dbReference>
<dbReference type="Pfam" id="PF00211">
    <property type="entry name" value="Guanylate_cyc"/>
    <property type="match status" value="1"/>
</dbReference>
<dbReference type="RefSeq" id="WP_188848929.1">
    <property type="nucleotide sequence ID" value="NZ_BMJJ01000001.1"/>
</dbReference>
<dbReference type="GO" id="GO:0035556">
    <property type="term" value="P:intracellular signal transduction"/>
    <property type="evidence" value="ECO:0007669"/>
    <property type="project" value="InterPro"/>
</dbReference>
<dbReference type="PANTHER" id="PTHR43081">
    <property type="entry name" value="ADENYLATE CYCLASE, TERMINAL-DIFFERENTIATION SPECIFIC-RELATED"/>
    <property type="match status" value="1"/>
</dbReference>
<dbReference type="SMART" id="SM00044">
    <property type="entry name" value="CYCc"/>
    <property type="match status" value="1"/>
</dbReference>
<dbReference type="AlphaFoldDB" id="A0A916XSY5"/>
<dbReference type="InterPro" id="IPR029787">
    <property type="entry name" value="Nucleotide_cyclase"/>
</dbReference>
<evidence type="ECO:0000259" key="1">
    <source>
        <dbReference type="PROSITE" id="PS50125"/>
    </source>
</evidence>
<keyword evidence="3" id="KW-1185">Reference proteome</keyword>
<dbReference type="SUPFAM" id="SSF55073">
    <property type="entry name" value="Nucleotide cyclase"/>
    <property type="match status" value="1"/>
</dbReference>
<name>A0A916XSY5_9HYPH</name>
<dbReference type="InterPro" id="IPR050697">
    <property type="entry name" value="Adenylyl/Guanylyl_Cyclase_3/4"/>
</dbReference>
<dbReference type="GO" id="GO:0006171">
    <property type="term" value="P:cAMP biosynthetic process"/>
    <property type="evidence" value="ECO:0007669"/>
    <property type="project" value="TreeGrafter"/>
</dbReference>
<organism evidence="2 3">
    <name type="scientific">Aureimonas glaciei</name>
    <dbReference type="NCBI Taxonomy" id="1776957"/>
    <lineage>
        <taxon>Bacteria</taxon>
        <taxon>Pseudomonadati</taxon>
        <taxon>Pseudomonadota</taxon>
        <taxon>Alphaproteobacteria</taxon>
        <taxon>Hyphomicrobiales</taxon>
        <taxon>Aurantimonadaceae</taxon>
        <taxon>Aureimonas</taxon>
    </lineage>
</organism>
<feature type="domain" description="Guanylate cyclase" evidence="1">
    <location>
        <begin position="220"/>
        <end position="351"/>
    </location>
</feature>
<gene>
    <name evidence="2" type="primary">cyaG1</name>
    <name evidence="2" type="ORF">GCM10011335_04600</name>
</gene>
<evidence type="ECO:0000313" key="2">
    <source>
        <dbReference type="EMBL" id="GGD04850.1"/>
    </source>
</evidence>
<dbReference type="GO" id="GO:0004016">
    <property type="term" value="F:adenylate cyclase activity"/>
    <property type="evidence" value="ECO:0007669"/>
    <property type="project" value="UniProtKB-ARBA"/>
</dbReference>
<reference evidence="2" key="1">
    <citation type="journal article" date="2014" name="Int. J. Syst. Evol. Microbiol.">
        <title>Complete genome sequence of Corynebacterium casei LMG S-19264T (=DSM 44701T), isolated from a smear-ripened cheese.</title>
        <authorList>
            <consortium name="US DOE Joint Genome Institute (JGI-PGF)"/>
            <person name="Walter F."/>
            <person name="Albersmeier A."/>
            <person name="Kalinowski J."/>
            <person name="Ruckert C."/>
        </authorList>
    </citation>
    <scope>NUCLEOTIDE SEQUENCE</scope>
    <source>
        <strain evidence="2">CGMCC 1.15493</strain>
    </source>
</reference>
<sequence>MTQPHVERVAAWIARQGLAGASETTLLDGFCAECAAAGLPLSRAMLIIDTLHPIYEGRVFRWRNDGVAEEPMVEYGRTDTGQAAADWQSSIFYRMLSAGEEECRLRIAAEDAHPWKHLAELKTAGHTDYIAFVHRFSGESAIGEMDCLYSYWVTRDPEGFGEEGLAALRALLPALALAVKCASLARIAATLVEVYLGRDAGRLVLSGRIARGVTETIQAVLWFSDLHNFTTLADAAEPGEIIPLLNDYADAAISAVHAAGGDVMKLIGDGVLAIFKAEDPAEACRCALSAEADLRFRVAALNARRVAEGLPVTTVTLGLHIGPVSYGNIGSDDRLDFTVVGPAVNEVSRISSMCRSVDRGILVSSDFQAATPAPERNDLVSVGRYALRGVGRAQELFTIDPERL</sequence>
<dbReference type="EMBL" id="BMJJ01000001">
    <property type="protein sequence ID" value="GGD04850.1"/>
    <property type="molecule type" value="Genomic_DNA"/>
</dbReference>
<dbReference type="PROSITE" id="PS50125">
    <property type="entry name" value="GUANYLATE_CYCLASE_2"/>
    <property type="match status" value="1"/>
</dbReference>
<evidence type="ECO:0000313" key="3">
    <source>
        <dbReference type="Proteomes" id="UP000613160"/>
    </source>
</evidence>
<accession>A0A916XSY5</accession>
<reference evidence="2" key="2">
    <citation type="submission" date="2020-09" db="EMBL/GenBank/DDBJ databases">
        <authorList>
            <person name="Sun Q."/>
            <person name="Zhou Y."/>
        </authorList>
    </citation>
    <scope>NUCLEOTIDE SEQUENCE</scope>
    <source>
        <strain evidence="2">CGMCC 1.15493</strain>
    </source>
</reference>
<dbReference type="Proteomes" id="UP000613160">
    <property type="component" value="Unassembled WGS sequence"/>
</dbReference>
<dbReference type="PANTHER" id="PTHR43081:SF11">
    <property type="entry name" value="BLR2264 PROTEIN"/>
    <property type="match status" value="1"/>
</dbReference>
<dbReference type="CDD" id="cd07302">
    <property type="entry name" value="CHD"/>
    <property type="match status" value="1"/>
</dbReference>
<protein>
    <submittedName>
        <fullName evidence="2">Adenylate cyclase</fullName>
    </submittedName>
</protein>
<comment type="caution">
    <text evidence="2">The sequence shown here is derived from an EMBL/GenBank/DDBJ whole genome shotgun (WGS) entry which is preliminary data.</text>
</comment>
<proteinExistence type="predicted"/>